<dbReference type="AlphaFoldDB" id="A0A2I0I9P3"/>
<dbReference type="InterPro" id="IPR043502">
    <property type="entry name" value="DNA/RNA_pol_sf"/>
</dbReference>
<dbReference type="PANTHER" id="PTHR35046">
    <property type="entry name" value="ZINC KNUCKLE (CCHC-TYPE) FAMILY PROTEIN"/>
    <property type="match status" value="1"/>
</dbReference>
<gene>
    <name evidence="1" type="ORF">CRG98_038898</name>
</gene>
<dbReference type="PANTHER" id="PTHR35046:SF9">
    <property type="entry name" value="RNA-DIRECTED DNA POLYMERASE"/>
    <property type="match status" value="1"/>
</dbReference>
<comment type="caution">
    <text evidence="1">The sequence shown here is derived from an EMBL/GenBank/DDBJ whole genome shotgun (WGS) entry which is preliminary data.</text>
</comment>
<sequence length="181" mass="20834">MAMKLGLHTLKHPRPYKLQWLNESGEVKDEVLYDVVPMQVSHMLLGRPCQFDRHAIHDGYKNRYSFVKDGRNVTLVPLTPNQLRIKRSTCEKSEKSEFGDIFPKELPNGLPPIWGIEYQIDFVPGAVIPNRPIYQSNPEETKELQRQVDELLAKGHVRESMSPCAVLVLLVPKKDGTWRMC</sequence>
<evidence type="ECO:0000313" key="1">
    <source>
        <dbReference type="EMBL" id="PKI40717.1"/>
    </source>
</evidence>
<dbReference type="SUPFAM" id="SSF56672">
    <property type="entry name" value="DNA/RNA polymerases"/>
    <property type="match status" value="1"/>
</dbReference>
<evidence type="ECO:0000313" key="2">
    <source>
        <dbReference type="Proteomes" id="UP000233551"/>
    </source>
</evidence>
<keyword evidence="2" id="KW-1185">Reference proteome</keyword>
<accession>A0A2I0I9P3</accession>
<evidence type="ECO:0008006" key="3">
    <source>
        <dbReference type="Google" id="ProtNLM"/>
    </source>
</evidence>
<organism evidence="1 2">
    <name type="scientific">Punica granatum</name>
    <name type="common">Pomegranate</name>
    <dbReference type="NCBI Taxonomy" id="22663"/>
    <lineage>
        <taxon>Eukaryota</taxon>
        <taxon>Viridiplantae</taxon>
        <taxon>Streptophyta</taxon>
        <taxon>Embryophyta</taxon>
        <taxon>Tracheophyta</taxon>
        <taxon>Spermatophyta</taxon>
        <taxon>Magnoliopsida</taxon>
        <taxon>eudicotyledons</taxon>
        <taxon>Gunneridae</taxon>
        <taxon>Pentapetalae</taxon>
        <taxon>rosids</taxon>
        <taxon>malvids</taxon>
        <taxon>Myrtales</taxon>
        <taxon>Lythraceae</taxon>
        <taxon>Punica</taxon>
    </lineage>
</organism>
<dbReference type="Gene3D" id="3.10.10.10">
    <property type="entry name" value="HIV Type 1 Reverse Transcriptase, subunit A, domain 1"/>
    <property type="match status" value="1"/>
</dbReference>
<dbReference type="EMBL" id="PGOL01003501">
    <property type="protein sequence ID" value="PKI40717.1"/>
    <property type="molecule type" value="Genomic_DNA"/>
</dbReference>
<name>A0A2I0I9P3_PUNGR</name>
<proteinExistence type="predicted"/>
<dbReference type="STRING" id="22663.A0A2I0I9P3"/>
<reference evidence="1 2" key="1">
    <citation type="submission" date="2017-11" db="EMBL/GenBank/DDBJ databases">
        <title>De-novo sequencing of pomegranate (Punica granatum L.) genome.</title>
        <authorList>
            <person name="Akparov Z."/>
            <person name="Amiraslanov A."/>
            <person name="Hajiyeva S."/>
            <person name="Abbasov M."/>
            <person name="Kaur K."/>
            <person name="Hamwieh A."/>
            <person name="Solovyev V."/>
            <person name="Salamov A."/>
            <person name="Braich B."/>
            <person name="Kosarev P."/>
            <person name="Mahmoud A."/>
            <person name="Hajiyev E."/>
            <person name="Babayeva S."/>
            <person name="Izzatullayeva V."/>
            <person name="Mammadov A."/>
            <person name="Mammadov A."/>
            <person name="Sharifova S."/>
            <person name="Ojaghi J."/>
            <person name="Eynullazada K."/>
            <person name="Bayramov B."/>
            <person name="Abdulazimova A."/>
            <person name="Shahmuradov I."/>
        </authorList>
    </citation>
    <scope>NUCLEOTIDE SEQUENCE [LARGE SCALE GENOMIC DNA]</scope>
    <source>
        <strain evidence="2">cv. AG2017</strain>
        <tissue evidence="1">Leaf</tissue>
    </source>
</reference>
<protein>
    <recommendedName>
        <fullName evidence="3">Reverse transcriptase domain-containing protein</fullName>
    </recommendedName>
</protein>
<dbReference type="Proteomes" id="UP000233551">
    <property type="component" value="Unassembled WGS sequence"/>
</dbReference>